<feature type="region of interest" description="Disordered" evidence="1">
    <location>
        <begin position="25"/>
        <end position="46"/>
    </location>
</feature>
<keyword evidence="2" id="KW-0732">Signal</keyword>
<organism evidence="3 4">
    <name type="scientific">Antarcticimicrobium luteum</name>
    <dbReference type="NCBI Taxonomy" id="2547397"/>
    <lineage>
        <taxon>Bacteria</taxon>
        <taxon>Pseudomonadati</taxon>
        <taxon>Pseudomonadota</taxon>
        <taxon>Alphaproteobacteria</taxon>
        <taxon>Rhodobacterales</taxon>
        <taxon>Paracoccaceae</taxon>
        <taxon>Antarcticimicrobium</taxon>
    </lineage>
</organism>
<dbReference type="Pfam" id="PF06082">
    <property type="entry name" value="YjbH"/>
    <property type="match status" value="1"/>
</dbReference>
<name>A0A4V3ASL3_9RHOB</name>
<dbReference type="AlphaFoldDB" id="A0A4V3ASL3"/>
<feature type="signal peptide" evidence="2">
    <location>
        <begin position="1"/>
        <end position="20"/>
    </location>
</feature>
<evidence type="ECO:0000256" key="1">
    <source>
        <dbReference type="SAM" id="MobiDB-lite"/>
    </source>
</evidence>
<dbReference type="Proteomes" id="UP000295301">
    <property type="component" value="Unassembled WGS sequence"/>
</dbReference>
<evidence type="ECO:0000313" key="4">
    <source>
        <dbReference type="Proteomes" id="UP000295301"/>
    </source>
</evidence>
<accession>A0A4V3ASL3</accession>
<dbReference type="InterPro" id="IPR010344">
    <property type="entry name" value="YbjH"/>
</dbReference>
<dbReference type="EMBL" id="SMUV01000052">
    <property type="protein sequence ID" value="TDK50924.1"/>
    <property type="molecule type" value="Genomic_DNA"/>
</dbReference>
<sequence length="739" mass="81203">MRAAAAPVLLAVLLAGAATAQVADPVEDQSPVQDGALPPEAGSAEPSFTPLPAASLNFYGSPGGIDMPSAEMMPDGQFATTVSSFAGQTRMTLTAQVTPWMSASFRYHGMRDLNLFGFKTYYDRNFDVRFRLWRERRYLPQVALGLQDFSGTGLFGAEYIVASKRFRTPSWGGPARDGGRLMVTGGIGWGRLGSYNSIGALGTRPRFSGATSRGGEPAYDQWFRGPYALFGGIEWRPNDKLGLKLEYSSDDYVTETQTASLFNRRSPFSFGVEYQWKRHTRLGAYYLYGSEIGVAAQIQLNPRYPTRRLVVPAPYPVQPRAQWAGPPESWDTTWAESRGTVPGLRDRLTELLKRDGLVLESLEVGAETAELRYRNPRYTAHAAALGRAARALAATMPASVETFRLVPVADGMALSAVILRRSDLEALEFDPRSSAALLTVTGFADAAGRPGPEALPGAGLYPDFNWSLSHYTSPSYFDPSLPFRLDVGVDLRATWRPAPGWRISGKLRQRVWGNIKDGRLSNSVLPHVRTDTTIYAQEATTLENLYVARQWRPGRNLYARLTAGYFESMFGGLSGEILWKPVGSRLGLGLEGNYVVQRDYDQRFGFQNYDVLTGHASAYLNLGGGYEAQVDVGRYLAGDIGATFSVDRTFPNGWSLGGFFSQTNVSAARFGEGSFDKGIRFRIPLSSLLGKPSRAGLGLTIRPVQRDGAQRVYVPGRLYDQVRTAHRAGLEAGWARVWE</sequence>
<comment type="caution">
    <text evidence="3">The sequence shown here is derived from an EMBL/GenBank/DDBJ whole genome shotgun (WGS) entry which is preliminary data.</text>
</comment>
<keyword evidence="4" id="KW-1185">Reference proteome</keyword>
<proteinExistence type="predicted"/>
<evidence type="ECO:0000313" key="3">
    <source>
        <dbReference type="EMBL" id="TDK50924.1"/>
    </source>
</evidence>
<dbReference type="OrthoDB" id="19542at2"/>
<evidence type="ECO:0000256" key="2">
    <source>
        <dbReference type="SAM" id="SignalP"/>
    </source>
</evidence>
<protein>
    <submittedName>
        <fullName evidence="3">YjbH domain-containing protein</fullName>
    </submittedName>
</protein>
<gene>
    <name evidence="3" type="ORF">E1832_05090</name>
</gene>
<reference evidence="3 4" key="1">
    <citation type="submission" date="2019-03" db="EMBL/GenBank/DDBJ databases">
        <title>Ruegeria lutea sp. nov., a novel strain, isolated from marine sediment, the Masan Bay, South Korea.</title>
        <authorList>
            <person name="Kim J."/>
            <person name="Kim D.-Y."/>
            <person name="Lee S.-S."/>
        </authorList>
    </citation>
    <scope>NUCLEOTIDE SEQUENCE [LARGE SCALE GENOMIC DNA]</scope>
    <source>
        <strain evidence="3 4">318-1</strain>
    </source>
</reference>
<feature type="chain" id="PRO_5020828669" evidence="2">
    <location>
        <begin position="21"/>
        <end position="739"/>
    </location>
</feature>